<name>A0ABT3KCI3_9GAMM</name>
<keyword evidence="2" id="KW-1185">Reference proteome</keyword>
<comment type="caution">
    <text evidence="1">The sequence shown here is derived from an EMBL/GenBank/DDBJ whole genome shotgun (WGS) entry which is preliminary data.</text>
</comment>
<organism evidence="1 2">
    <name type="scientific">Marinomonas rhodophyticola</name>
    <dbReference type="NCBI Taxonomy" id="2992803"/>
    <lineage>
        <taxon>Bacteria</taxon>
        <taxon>Pseudomonadati</taxon>
        <taxon>Pseudomonadota</taxon>
        <taxon>Gammaproteobacteria</taxon>
        <taxon>Oceanospirillales</taxon>
        <taxon>Oceanospirillaceae</taxon>
        <taxon>Marinomonas</taxon>
    </lineage>
</organism>
<dbReference type="EMBL" id="JAPEUL010000004">
    <property type="protein sequence ID" value="MCW4628242.1"/>
    <property type="molecule type" value="Genomic_DNA"/>
</dbReference>
<evidence type="ECO:0008006" key="3">
    <source>
        <dbReference type="Google" id="ProtNLM"/>
    </source>
</evidence>
<reference evidence="1" key="1">
    <citation type="submission" date="2022-11" db="EMBL/GenBank/DDBJ databases">
        <title>Marinomonas sp. nov., isolated from marine algae.</title>
        <authorList>
            <person name="Choi D.G."/>
            <person name="Kim J.M."/>
            <person name="Lee J.K."/>
            <person name="Baek J.H."/>
            <person name="Jeon C.O."/>
        </authorList>
    </citation>
    <scope>NUCLEOTIDE SEQUENCE</scope>
    <source>
        <strain evidence="1">KJ51-3</strain>
    </source>
</reference>
<accession>A0ABT3KCI3</accession>
<evidence type="ECO:0000313" key="1">
    <source>
        <dbReference type="EMBL" id="MCW4628242.1"/>
    </source>
</evidence>
<protein>
    <recommendedName>
        <fullName evidence="3">SIR2-like domain-containing protein</fullName>
    </recommendedName>
</protein>
<dbReference type="Proteomes" id="UP001431181">
    <property type="component" value="Unassembled WGS sequence"/>
</dbReference>
<dbReference type="RefSeq" id="WP_265217437.1">
    <property type="nucleotide sequence ID" value="NZ_JAPEUL010000004.1"/>
</dbReference>
<sequence>MAINPRAFSLSTALQEVWDEEHILTDDDKKLISKCIRHDGAPRSEDELDVLHLSVASCDLLESIAEPEHNIHWLSEIGRRFPVATRNYIHKVSSYFHGRNVSLPEFFADPLVEFVRETKSHVATLNYDSLIYDRFIESGILNGYNGFLIDGMLDSGFSENALERRHGNNFGYYMHLHGSPLFYDDNGVTRKLSRYYLNVNQQEHGRHIVLTHVKHKVSVINSSEVLSAYWRYLGFCLGESDEIILFGYSGLDKHLNKLLQPYSETRCVRVVEWDGTGKNAERLSFWRGVIGRKVELLQFESILNFNEW</sequence>
<proteinExistence type="predicted"/>
<evidence type="ECO:0000313" key="2">
    <source>
        <dbReference type="Proteomes" id="UP001431181"/>
    </source>
</evidence>
<gene>
    <name evidence="1" type="ORF">ONZ52_04095</name>
</gene>